<evidence type="ECO:0000313" key="2">
    <source>
        <dbReference type="Proteomes" id="UP001162483"/>
    </source>
</evidence>
<comment type="caution">
    <text evidence="1">The sequence shown here is derived from an EMBL/GenBank/DDBJ whole genome shotgun (WGS) entry which is preliminary data.</text>
</comment>
<evidence type="ECO:0000313" key="1">
    <source>
        <dbReference type="EMBL" id="CAI9581975.1"/>
    </source>
</evidence>
<dbReference type="EMBL" id="CATNWA010015326">
    <property type="protein sequence ID" value="CAI9581975.1"/>
    <property type="molecule type" value="Genomic_DNA"/>
</dbReference>
<protein>
    <submittedName>
        <fullName evidence="1">Uncharacterized protein</fullName>
    </submittedName>
</protein>
<proteinExistence type="predicted"/>
<name>A0ABN9EAR7_9NEOB</name>
<sequence>MERPVRYFHRGRVRIPGRPLSSAVGHSVPLSSGTLSSASVVWALGMTAGCQVRMRKKRCFL</sequence>
<reference evidence="1" key="1">
    <citation type="submission" date="2023-05" db="EMBL/GenBank/DDBJ databases">
        <authorList>
            <person name="Stuckert A."/>
        </authorList>
    </citation>
    <scope>NUCLEOTIDE SEQUENCE</scope>
</reference>
<keyword evidence="2" id="KW-1185">Reference proteome</keyword>
<accession>A0ABN9EAR7</accession>
<organism evidence="1 2">
    <name type="scientific">Staurois parvus</name>
    <dbReference type="NCBI Taxonomy" id="386267"/>
    <lineage>
        <taxon>Eukaryota</taxon>
        <taxon>Metazoa</taxon>
        <taxon>Chordata</taxon>
        <taxon>Craniata</taxon>
        <taxon>Vertebrata</taxon>
        <taxon>Euteleostomi</taxon>
        <taxon>Amphibia</taxon>
        <taxon>Batrachia</taxon>
        <taxon>Anura</taxon>
        <taxon>Neobatrachia</taxon>
        <taxon>Ranoidea</taxon>
        <taxon>Ranidae</taxon>
        <taxon>Staurois</taxon>
    </lineage>
</organism>
<gene>
    <name evidence="1" type="ORF">SPARVUS_LOCUS9575028</name>
</gene>
<dbReference type="Proteomes" id="UP001162483">
    <property type="component" value="Unassembled WGS sequence"/>
</dbReference>